<protein>
    <recommendedName>
        <fullName evidence="1">SET domain-containing protein</fullName>
    </recommendedName>
</protein>
<gene>
    <name evidence="2" type="ORF">ASPSYDRAFT_584904</name>
</gene>
<dbReference type="RefSeq" id="XP_040705545.1">
    <property type="nucleotide sequence ID" value="XM_040849547.1"/>
</dbReference>
<dbReference type="Gene3D" id="1.25.40.10">
    <property type="entry name" value="Tetratricopeptide repeat domain"/>
    <property type="match status" value="1"/>
</dbReference>
<organism evidence="2 3">
    <name type="scientific">Aspergillus sydowii CBS 593.65</name>
    <dbReference type="NCBI Taxonomy" id="1036612"/>
    <lineage>
        <taxon>Eukaryota</taxon>
        <taxon>Fungi</taxon>
        <taxon>Dikarya</taxon>
        <taxon>Ascomycota</taxon>
        <taxon>Pezizomycotina</taxon>
        <taxon>Eurotiomycetes</taxon>
        <taxon>Eurotiomycetidae</taxon>
        <taxon>Eurotiales</taxon>
        <taxon>Aspergillaceae</taxon>
        <taxon>Aspergillus</taxon>
        <taxon>Aspergillus subgen. Nidulantes</taxon>
    </lineage>
</organism>
<dbReference type="STRING" id="1036612.A0A1L9TQM3"/>
<dbReference type="GeneID" id="63765620"/>
<feature type="domain" description="SET" evidence="1">
    <location>
        <begin position="349"/>
        <end position="542"/>
    </location>
</feature>
<name>A0A1L9TQM3_9EURO</name>
<dbReference type="InterPro" id="IPR001214">
    <property type="entry name" value="SET_dom"/>
</dbReference>
<dbReference type="PROSITE" id="PS50280">
    <property type="entry name" value="SET"/>
    <property type="match status" value="1"/>
</dbReference>
<dbReference type="InterPro" id="IPR046341">
    <property type="entry name" value="SET_dom_sf"/>
</dbReference>
<dbReference type="Gene3D" id="2.170.270.10">
    <property type="entry name" value="SET domain"/>
    <property type="match status" value="1"/>
</dbReference>
<dbReference type="AlphaFoldDB" id="A0A1L9TQM3"/>
<dbReference type="InterPro" id="IPR011990">
    <property type="entry name" value="TPR-like_helical_dom_sf"/>
</dbReference>
<dbReference type="SUPFAM" id="SSF82199">
    <property type="entry name" value="SET domain"/>
    <property type="match status" value="1"/>
</dbReference>
<evidence type="ECO:0000259" key="1">
    <source>
        <dbReference type="PROSITE" id="PS50280"/>
    </source>
</evidence>
<dbReference type="SMART" id="SM00317">
    <property type="entry name" value="SET"/>
    <property type="match status" value="1"/>
</dbReference>
<dbReference type="VEuPathDB" id="FungiDB:ASPSYDRAFT_584904"/>
<accession>A0A1L9TQM3</accession>
<dbReference type="PANTHER" id="PTHR47643:SF2">
    <property type="entry name" value="TPR DOMAIN PROTEIN (AFU_ORTHOLOGUE AFUA_5G12710)"/>
    <property type="match status" value="1"/>
</dbReference>
<keyword evidence="3" id="KW-1185">Reference proteome</keyword>
<dbReference type="PANTHER" id="PTHR47643">
    <property type="entry name" value="TPR DOMAIN PROTEIN (AFU_ORTHOLOGUE AFUA_5G12710)"/>
    <property type="match status" value="1"/>
</dbReference>
<evidence type="ECO:0000313" key="3">
    <source>
        <dbReference type="Proteomes" id="UP000184356"/>
    </source>
</evidence>
<dbReference type="OrthoDB" id="438641at2759"/>
<dbReference type="EMBL" id="KV878583">
    <property type="protein sequence ID" value="OJJ61739.1"/>
    <property type="molecule type" value="Genomic_DNA"/>
</dbReference>
<dbReference type="SUPFAM" id="SSF48452">
    <property type="entry name" value="TPR-like"/>
    <property type="match status" value="1"/>
</dbReference>
<dbReference type="Proteomes" id="UP000184356">
    <property type="component" value="Unassembled WGS sequence"/>
</dbReference>
<proteinExistence type="predicted"/>
<reference evidence="3" key="1">
    <citation type="journal article" date="2017" name="Genome Biol.">
        <title>Comparative genomics reveals high biological diversity and specific adaptations in the industrially and medically important fungal genus Aspergillus.</title>
        <authorList>
            <person name="de Vries R.P."/>
            <person name="Riley R."/>
            <person name="Wiebenga A."/>
            <person name="Aguilar-Osorio G."/>
            <person name="Amillis S."/>
            <person name="Uchima C.A."/>
            <person name="Anderluh G."/>
            <person name="Asadollahi M."/>
            <person name="Askin M."/>
            <person name="Barry K."/>
            <person name="Battaglia E."/>
            <person name="Bayram O."/>
            <person name="Benocci T."/>
            <person name="Braus-Stromeyer S.A."/>
            <person name="Caldana C."/>
            <person name="Canovas D."/>
            <person name="Cerqueira G.C."/>
            <person name="Chen F."/>
            <person name="Chen W."/>
            <person name="Choi C."/>
            <person name="Clum A."/>
            <person name="Dos Santos R.A."/>
            <person name="Damasio A.R."/>
            <person name="Diallinas G."/>
            <person name="Emri T."/>
            <person name="Fekete E."/>
            <person name="Flipphi M."/>
            <person name="Freyberg S."/>
            <person name="Gallo A."/>
            <person name="Gournas C."/>
            <person name="Habgood R."/>
            <person name="Hainaut M."/>
            <person name="Harispe M.L."/>
            <person name="Henrissat B."/>
            <person name="Hilden K.S."/>
            <person name="Hope R."/>
            <person name="Hossain A."/>
            <person name="Karabika E."/>
            <person name="Karaffa L."/>
            <person name="Karanyi Z."/>
            <person name="Krasevec N."/>
            <person name="Kuo A."/>
            <person name="Kusch H."/>
            <person name="LaButti K."/>
            <person name="Lagendijk E.L."/>
            <person name="Lapidus A."/>
            <person name="Levasseur A."/>
            <person name="Lindquist E."/>
            <person name="Lipzen A."/>
            <person name="Logrieco A.F."/>
            <person name="MacCabe A."/>
            <person name="Maekelae M.R."/>
            <person name="Malavazi I."/>
            <person name="Melin P."/>
            <person name="Meyer V."/>
            <person name="Mielnichuk N."/>
            <person name="Miskei M."/>
            <person name="Molnar A.P."/>
            <person name="Mule G."/>
            <person name="Ngan C.Y."/>
            <person name="Orejas M."/>
            <person name="Orosz E."/>
            <person name="Ouedraogo J.P."/>
            <person name="Overkamp K.M."/>
            <person name="Park H.-S."/>
            <person name="Perrone G."/>
            <person name="Piumi F."/>
            <person name="Punt P.J."/>
            <person name="Ram A.F."/>
            <person name="Ramon A."/>
            <person name="Rauscher S."/>
            <person name="Record E."/>
            <person name="Riano-Pachon D.M."/>
            <person name="Robert V."/>
            <person name="Roehrig J."/>
            <person name="Ruller R."/>
            <person name="Salamov A."/>
            <person name="Salih N.S."/>
            <person name="Samson R.A."/>
            <person name="Sandor E."/>
            <person name="Sanguinetti M."/>
            <person name="Schuetze T."/>
            <person name="Sepcic K."/>
            <person name="Shelest E."/>
            <person name="Sherlock G."/>
            <person name="Sophianopoulou V."/>
            <person name="Squina F.M."/>
            <person name="Sun H."/>
            <person name="Susca A."/>
            <person name="Todd R.B."/>
            <person name="Tsang A."/>
            <person name="Unkles S.E."/>
            <person name="van de Wiele N."/>
            <person name="van Rossen-Uffink D."/>
            <person name="Oliveira J.V."/>
            <person name="Vesth T.C."/>
            <person name="Visser J."/>
            <person name="Yu J.-H."/>
            <person name="Zhou M."/>
            <person name="Andersen M.R."/>
            <person name="Archer D.B."/>
            <person name="Baker S.E."/>
            <person name="Benoit I."/>
            <person name="Brakhage A.A."/>
            <person name="Braus G.H."/>
            <person name="Fischer R."/>
            <person name="Frisvad J.C."/>
            <person name="Goldman G.H."/>
            <person name="Houbraken J."/>
            <person name="Oakley B."/>
            <person name="Pocsi I."/>
            <person name="Scazzocchio C."/>
            <person name="Seiboth B."/>
            <person name="vanKuyk P.A."/>
            <person name="Wortman J."/>
            <person name="Dyer P.S."/>
            <person name="Grigoriev I.V."/>
        </authorList>
    </citation>
    <scope>NUCLEOTIDE SEQUENCE [LARGE SCALE GENOMIC DNA]</scope>
    <source>
        <strain evidence="3">CBS 593.65</strain>
    </source>
</reference>
<evidence type="ECO:0000313" key="2">
    <source>
        <dbReference type="EMBL" id="OJJ61739.1"/>
    </source>
</evidence>
<dbReference type="InterPro" id="IPR053209">
    <property type="entry name" value="Gramillin-biosynth_MTr"/>
</dbReference>
<sequence>MDAPQGCDEDTYVSLIKQQKANLQAAESRKGQRPEITQSREMTIMEFMFQYMMDSTRPIRNPVRTSFVPSAYTPSVASLDTLKRCMFKDLRLETHHRGTYMVLRAVTPPRSLTGVLLVVEDEEGDVVQLALYNQEVELTSDGRLVQSTVIVVKEPYLKVVADGNYAIRVDHLSDITFVPGYHPIVPLAWRAKVMDTEVPVNDWKVAGNNNFNQGKYYLALDCYSQALNSFPSIAEILIIRQNRAVCFLKTHQFDAALHDLDGLPEPKPSEKALFRKAQALYYLQKFQESCETHKALALAYPESAAAKVEFKRARERLVEQTKGQYQFKPMQAEARKRSPPALDHATYIGPVAVRHTGSRGRGLFTTMPVQAGDLLLCEKAFAYVFSDIANPDQHRSILINMETREMTKGADVDLISLAVQKLQKNPSTAPAVTALYHGSYNPVTVSEVDGKPVVDTFLVVRILSLNSFACPRTSREHYIHALRHSPNVEHVKKSPSAGIWPMASYINHSCYANARNASIGDMMVIRATQDIPANTEITIWYRVADYESVPNNMRHWGFDCTCTLCQDYRETKESDILARNSHVADMRKALSRQVPNLAKAESIISAAEKTYRQPAFEVPRLELWEMCLALASSYAVHSNPRKSVKFVFKTLESLSFVVTGGQIPHAPGTRLRVEKWGMMQGRVIRCWILLAKAYRKVAPDLVSQAERYARLSYKMWLGEDETFDQTCDIYSDRLDGLLDSAR</sequence>
<dbReference type="Pfam" id="PF00856">
    <property type="entry name" value="SET"/>
    <property type="match status" value="1"/>
</dbReference>